<dbReference type="Gene3D" id="2.60.40.290">
    <property type="match status" value="1"/>
</dbReference>
<dbReference type="SUPFAM" id="SSF49384">
    <property type="entry name" value="Carbohydrate-binding domain"/>
    <property type="match status" value="1"/>
</dbReference>
<gene>
    <name evidence="3" type="ORF">BaRGS_00030598</name>
</gene>
<protein>
    <recommendedName>
        <fullName evidence="2">MAM domain-containing protein</fullName>
    </recommendedName>
</protein>
<feature type="region of interest" description="Disordered" evidence="1">
    <location>
        <begin position="305"/>
        <end position="334"/>
    </location>
</feature>
<feature type="compositionally biased region" description="Low complexity" evidence="1">
    <location>
        <begin position="305"/>
        <end position="331"/>
    </location>
</feature>
<dbReference type="Gene3D" id="2.60.120.200">
    <property type="match status" value="1"/>
</dbReference>
<evidence type="ECO:0000313" key="3">
    <source>
        <dbReference type="EMBL" id="KAK7478151.1"/>
    </source>
</evidence>
<dbReference type="InterPro" id="IPR001919">
    <property type="entry name" value="CBD2"/>
</dbReference>
<dbReference type="InterPro" id="IPR051560">
    <property type="entry name" value="MAM_domain-containing"/>
</dbReference>
<dbReference type="CDD" id="cd06263">
    <property type="entry name" value="MAM"/>
    <property type="match status" value="1"/>
</dbReference>
<organism evidence="3 4">
    <name type="scientific">Batillaria attramentaria</name>
    <dbReference type="NCBI Taxonomy" id="370345"/>
    <lineage>
        <taxon>Eukaryota</taxon>
        <taxon>Metazoa</taxon>
        <taxon>Spiralia</taxon>
        <taxon>Lophotrochozoa</taxon>
        <taxon>Mollusca</taxon>
        <taxon>Gastropoda</taxon>
        <taxon>Caenogastropoda</taxon>
        <taxon>Sorbeoconcha</taxon>
        <taxon>Cerithioidea</taxon>
        <taxon>Batillariidae</taxon>
        <taxon>Batillaria</taxon>
    </lineage>
</organism>
<comment type="caution">
    <text evidence="3">The sequence shown here is derived from an EMBL/GenBank/DDBJ whole genome shotgun (WGS) entry which is preliminary data.</text>
</comment>
<reference evidence="3 4" key="1">
    <citation type="journal article" date="2023" name="Sci. Data">
        <title>Genome assembly of the Korean intertidal mud-creeper Batillaria attramentaria.</title>
        <authorList>
            <person name="Patra A.K."/>
            <person name="Ho P.T."/>
            <person name="Jun S."/>
            <person name="Lee S.J."/>
            <person name="Kim Y."/>
            <person name="Won Y.J."/>
        </authorList>
    </citation>
    <scope>NUCLEOTIDE SEQUENCE [LARGE SCALE GENOMIC DNA]</scope>
    <source>
        <strain evidence="3">Wonlab-2016</strain>
    </source>
</reference>
<dbReference type="SUPFAM" id="SSF49899">
    <property type="entry name" value="Concanavalin A-like lectins/glucanases"/>
    <property type="match status" value="1"/>
</dbReference>
<dbReference type="PROSITE" id="PS50060">
    <property type="entry name" value="MAM_2"/>
    <property type="match status" value="1"/>
</dbReference>
<evidence type="ECO:0000259" key="2">
    <source>
        <dbReference type="PROSITE" id="PS50060"/>
    </source>
</evidence>
<proteinExistence type="predicted"/>
<dbReference type="InterPro" id="IPR008965">
    <property type="entry name" value="CBM2/CBM3_carb-bd_dom_sf"/>
</dbReference>
<dbReference type="InterPro" id="IPR000998">
    <property type="entry name" value="MAM_dom"/>
</dbReference>
<accession>A0ABD0JTQ4</accession>
<dbReference type="SMART" id="SM00137">
    <property type="entry name" value="MAM"/>
    <property type="match status" value="1"/>
</dbReference>
<dbReference type="InterPro" id="IPR012291">
    <property type="entry name" value="CBM2_carb-bd_dom_sf"/>
</dbReference>
<dbReference type="SMART" id="SM00637">
    <property type="entry name" value="CBD_II"/>
    <property type="match status" value="1"/>
</dbReference>
<feature type="compositionally biased region" description="Low complexity" evidence="1">
    <location>
        <begin position="260"/>
        <end position="277"/>
    </location>
</feature>
<feature type="region of interest" description="Disordered" evidence="1">
    <location>
        <begin position="145"/>
        <end position="290"/>
    </location>
</feature>
<feature type="compositionally biased region" description="Low complexity" evidence="1">
    <location>
        <begin position="181"/>
        <end position="201"/>
    </location>
</feature>
<dbReference type="Proteomes" id="UP001519460">
    <property type="component" value="Unassembled WGS sequence"/>
</dbReference>
<feature type="domain" description="MAM" evidence="2">
    <location>
        <begin position="393"/>
        <end position="553"/>
    </location>
</feature>
<dbReference type="PRINTS" id="PR00020">
    <property type="entry name" value="MAMDOMAIN"/>
</dbReference>
<dbReference type="PANTHER" id="PTHR23282:SF101">
    <property type="entry name" value="MAM DOMAIN-CONTAINING PROTEIN"/>
    <property type="match status" value="1"/>
</dbReference>
<dbReference type="InterPro" id="IPR013320">
    <property type="entry name" value="ConA-like_dom_sf"/>
</dbReference>
<dbReference type="Pfam" id="PF00553">
    <property type="entry name" value="CBM_2"/>
    <property type="match status" value="1"/>
</dbReference>
<dbReference type="Pfam" id="PF00629">
    <property type="entry name" value="MAM"/>
    <property type="match status" value="1"/>
</dbReference>
<dbReference type="PANTHER" id="PTHR23282">
    <property type="entry name" value="APICAL ENDOSOMAL GLYCOPROTEIN PRECURSOR"/>
    <property type="match status" value="1"/>
</dbReference>
<name>A0ABD0JTQ4_9CAEN</name>
<keyword evidence="4" id="KW-1185">Reference proteome</keyword>
<evidence type="ECO:0000256" key="1">
    <source>
        <dbReference type="SAM" id="MobiDB-lite"/>
    </source>
</evidence>
<sequence length="557" mass="58028">MSMTFVVFVRALEMDISNHWSGGFQGLVEYVVPAEINGWNMHIIFSEPVASLEVWNAVLHKVNDREYILTNQDWNAVLKAGEKLSINFIGHGNGDIHPHVCAYLEGVEQGVCSSPQATISPPSASTDQPGVVCYTLFPTTVSTACRSSPPTGVQKGPLYPRERSEAKTGEAAVQTPSTIGATLAPATHPPSTSTSHPTLAPILPGSTGRPGTAAPPHQTFAPTHPPPSTAGPTLVPTTAPPLGVTDTPAPPHHTIVPVNPTTSTAAIPTMAPTTASPGGTSADTPAPPHHTIVPIHPQSSTAIPTMAPTTASPAGGTSTGAPTLPPRTVAPTHPPPASTVIPTLAPPTPPPAGATDAPTLPPQTLAPTHPPPATTAIPTIAPTTASPISPWQDTCNFDQPGFCDWTTTPDAFEWTLNKGPTSTANTGPESDHTLGTDAGYYAYIETSDPGPGDNAGLESTHLTPNYAYCLDFWYHMYGTSIGSLNIRLKEKGSVGAPIWTKTGPSEQMWHHAQIDIAAQPAAFSVIIEGICGDSYFGDIAIDDVTLTQARCSEVIFA</sequence>
<dbReference type="AlphaFoldDB" id="A0ABD0JTQ4"/>
<dbReference type="EMBL" id="JACVVK020000332">
    <property type="protein sequence ID" value="KAK7478151.1"/>
    <property type="molecule type" value="Genomic_DNA"/>
</dbReference>
<evidence type="ECO:0000313" key="4">
    <source>
        <dbReference type="Proteomes" id="UP001519460"/>
    </source>
</evidence>